<evidence type="ECO:0000313" key="12">
    <source>
        <dbReference type="EMBL" id="GAA5210735.1"/>
    </source>
</evidence>
<dbReference type="PANTHER" id="PTHR42917">
    <property type="entry name" value="2,4-DIENOYL-COA REDUCTASE"/>
    <property type="match status" value="1"/>
</dbReference>
<feature type="domain" description="NADH:flavin oxidoreductase/NADH oxidase N-terminal" evidence="10">
    <location>
        <begin position="13"/>
        <end position="340"/>
    </location>
</feature>
<keyword evidence="6" id="KW-0479">Metal-binding</keyword>
<protein>
    <submittedName>
        <fullName evidence="12">NAD(P)-binding protein</fullName>
    </submittedName>
</protein>
<dbReference type="Gene3D" id="3.50.50.60">
    <property type="entry name" value="FAD/NAD(P)-binding domain"/>
    <property type="match status" value="1"/>
</dbReference>
<name>A0ABP9T8J6_9ACTN</name>
<dbReference type="Pfam" id="PF00724">
    <property type="entry name" value="Oxidored_FMN"/>
    <property type="match status" value="1"/>
</dbReference>
<dbReference type="SUPFAM" id="SSF51395">
    <property type="entry name" value="FMN-linked oxidoreductases"/>
    <property type="match status" value="1"/>
</dbReference>
<keyword evidence="4" id="KW-0285">Flavoprotein</keyword>
<comment type="cofactor">
    <cofactor evidence="2">
        <name>[4Fe-4S] cluster</name>
        <dbReference type="ChEBI" id="CHEBI:49883"/>
    </cofactor>
</comment>
<keyword evidence="9" id="KW-0411">Iron-sulfur</keyword>
<evidence type="ECO:0000256" key="1">
    <source>
        <dbReference type="ARBA" id="ARBA00001917"/>
    </source>
</evidence>
<dbReference type="PANTHER" id="PTHR42917:SF2">
    <property type="entry name" value="2,4-DIENOYL-COA REDUCTASE [(2E)-ENOYL-COA-PRODUCING]"/>
    <property type="match status" value="1"/>
</dbReference>
<dbReference type="PRINTS" id="PR00411">
    <property type="entry name" value="PNDRDTASEI"/>
</dbReference>
<organism evidence="12 13">
    <name type="scientific">Streptomyces thinghirensis</name>
    <dbReference type="NCBI Taxonomy" id="551547"/>
    <lineage>
        <taxon>Bacteria</taxon>
        <taxon>Bacillati</taxon>
        <taxon>Actinomycetota</taxon>
        <taxon>Actinomycetes</taxon>
        <taxon>Kitasatosporales</taxon>
        <taxon>Streptomycetaceae</taxon>
        <taxon>Streptomyces</taxon>
    </lineage>
</organism>
<evidence type="ECO:0000256" key="8">
    <source>
        <dbReference type="ARBA" id="ARBA00023004"/>
    </source>
</evidence>
<keyword evidence="13" id="KW-1185">Reference proteome</keyword>
<dbReference type="InterPro" id="IPR051793">
    <property type="entry name" value="NADH:flavin_oxidoreductase"/>
</dbReference>
<evidence type="ECO:0000256" key="6">
    <source>
        <dbReference type="ARBA" id="ARBA00022723"/>
    </source>
</evidence>
<comment type="similarity">
    <text evidence="3">In the N-terminal section; belongs to the NADH:flavin oxidoreductase/NADH oxidase family.</text>
</comment>
<dbReference type="RefSeq" id="WP_345632136.1">
    <property type="nucleotide sequence ID" value="NZ_BAABJR010000009.1"/>
</dbReference>
<dbReference type="Pfam" id="PF07992">
    <property type="entry name" value="Pyr_redox_2"/>
    <property type="match status" value="1"/>
</dbReference>
<feature type="domain" description="FAD/NAD(P)-binding" evidence="11">
    <location>
        <begin position="392"/>
        <end position="658"/>
    </location>
</feature>
<reference evidence="13" key="1">
    <citation type="journal article" date="2019" name="Int. J. Syst. Evol. Microbiol.">
        <title>The Global Catalogue of Microorganisms (GCM) 10K type strain sequencing project: providing services to taxonomists for standard genome sequencing and annotation.</title>
        <authorList>
            <consortium name="The Broad Institute Genomics Platform"/>
            <consortium name="The Broad Institute Genome Sequencing Center for Infectious Disease"/>
            <person name="Wu L."/>
            <person name="Ma J."/>
        </authorList>
    </citation>
    <scope>NUCLEOTIDE SEQUENCE [LARGE SCALE GENOMIC DNA]</scope>
    <source>
        <strain evidence="13">JCM 18306</strain>
    </source>
</reference>
<dbReference type="Gene3D" id="3.20.20.70">
    <property type="entry name" value="Aldolase class I"/>
    <property type="match status" value="1"/>
</dbReference>
<dbReference type="SUPFAM" id="SSF51905">
    <property type="entry name" value="FAD/NAD(P)-binding domain"/>
    <property type="match status" value="1"/>
</dbReference>
<evidence type="ECO:0000256" key="4">
    <source>
        <dbReference type="ARBA" id="ARBA00022630"/>
    </source>
</evidence>
<dbReference type="PRINTS" id="PR00368">
    <property type="entry name" value="FADPNR"/>
</dbReference>
<accession>A0ABP9T8J6</accession>
<evidence type="ECO:0000256" key="5">
    <source>
        <dbReference type="ARBA" id="ARBA00022643"/>
    </source>
</evidence>
<evidence type="ECO:0000256" key="7">
    <source>
        <dbReference type="ARBA" id="ARBA00023002"/>
    </source>
</evidence>
<keyword evidence="5" id="KW-0288">FMN</keyword>
<evidence type="ECO:0000259" key="11">
    <source>
        <dbReference type="Pfam" id="PF07992"/>
    </source>
</evidence>
<evidence type="ECO:0000256" key="9">
    <source>
        <dbReference type="ARBA" id="ARBA00023014"/>
    </source>
</evidence>
<sequence>MTSDTRDPRHDCLFEPVQIGPKTMKNRFYAVAHSAGLGTTKPFSQAAFRGMKAEGGWAAVCSEYAPVSQDSDESPSISARIWDADDARNLALMAEEVHEHGALAGLELTHLGGYASRNESRVPSLAPTAFPSPYDPTSVPKEMDLDDIARVRRDWTLAARRARDVGFDIVYVYGCSDLPFQFLSPHHNRRTDGYGGSLDNRARLWLELLQDVKEAVGDECAVATRMSMEALLKGGVETDEILKFVEMADPLVDLWDINMESLVAPTDTGPSRFYPQGYQLETTSLVRSATQKPIVGVGRLTDPDRMAQIISSGALDIIGGARPSIADPFLPAKIESGRYSEIRECIGCNVCVMKAEIGGHIGCTQNATAGEEYRRGWHPERYTRATNSDSPVLVVGAGPSGMECAITLAKRGFEVHVAEAEDEVGGHLNWVRQLPGLAEWGRTVEWRAAELTRLPNAQVLTGTRLTDEQILNYGAEIVVLATGASWASDGVSAFAHDPVPVAEQGAPAIFTPEQILVDGIRSPGDTVIVYDADGYFVGPGMAELLAVEGFNTTLVTPLGVVAPKCDYTLEGELLRRRLRERGVQTRTQTTLGSVDVGAVTLIDETGTESAHETSAIVTVTRRVPSDSLYRSLRAATDGQDTETAPTIYRVGDCLTPRIIADAIFDGHRLAMEIDGPDPTTPLPYARERAVVPLRRTDES</sequence>
<keyword evidence="8" id="KW-0408">Iron</keyword>
<evidence type="ECO:0000256" key="2">
    <source>
        <dbReference type="ARBA" id="ARBA00001966"/>
    </source>
</evidence>
<dbReference type="EMBL" id="BAABJR010000009">
    <property type="protein sequence ID" value="GAA5210735.1"/>
    <property type="molecule type" value="Genomic_DNA"/>
</dbReference>
<dbReference type="InterPro" id="IPR013785">
    <property type="entry name" value="Aldolase_TIM"/>
</dbReference>
<dbReference type="Gene3D" id="3.40.50.720">
    <property type="entry name" value="NAD(P)-binding Rossmann-like Domain"/>
    <property type="match status" value="1"/>
</dbReference>
<dbReference type="InterPro" id="IPR036188">
    <property type="entry name" value="FAD/NAD-bd_sf"/>
</dbReference>
<evidence type="ECO:0000259" key="10">
    <source>
        <dbReference type="Pfam" id="PF00724"/>
    </source>
</evidence>
<dbReference type="Proteomes" id="UP001499878">
    <property type="component" value="Unassembled WGS sequence"/>
</dbReference>
<dbReference type="InterPro" id="IPR023753">
    <property type="entry name" value="FAD/NAD-binding_dom"/>
</dbReference>
<keyword evidence="7" id="KW-0560">Oxidoreductase</keyword>
<comment type="caution">
    <text evidence="12">The sequence shown here is derived from an EMBL/GenBank/DDBJ whole genome shotgun (WGS) entry which is preliminary data.</text>
</comment>
<dbReference type="InterPro" id="IPR001155">
    <property type="entry name" value="OxRdtase_FMN_N"/>
</dbReference>
<comment type="cofactor">
    <cofactor evidence="1">
        <name>FMN</name>
        <dbReference type="ChEBI" id="CHEBI:58210"/>
    </cofactor>
</comment>
<proteinExistence type="inferred from homology"/>
<evidence type="ECO:0000256" key="3">
    <source>
        <dbReference type="ARBA" id="ARBA00011048"/>
    </source>
</evidence>
<gene>
    <name evidence="12" type="ORF">GCM10023323_39540</name>
</gene>
<evidence type="ECO:0000313" key="13">
    <source>
        <dbReference type="Proteomes" id="UP001499878"/>
    </source>
</evidence>